<dbReference type="OrthoDB" id="311279at2759"/>
<evidence type="ECO:0000313" key="3">
    <source>
        <dbReference type="EMBL" id="KAG5178485.1"/>
    </source>
</evidence>
<dbReference type="EMBL" id="JAFCMP010000514">
    <property type="protein sequence ID" value="KAG5178485.1"/>
    <property type="molecule type" value="Genomic_DNA"/>
</dbReference>
<proteinExistence type="predicted"/>
<keyword evidence="1" id="KW-0175">Coiled coil</keyword>
<feature type="region of interest" description="Disordered" evidence="2">
    <location>
        <begin position="634"/>
        <end position="683"/>
    </location>
</feature>
<reference evidence="3" key="1">
    <citation type="submission" date="2021-02" db="EMBL/GenBank/DDBJ databases">
        <title>First Annotated Genome of the Yellow-green Alga Tribonema minus.</title>
        <authorList>
            <person name="Mahan K.M."/>
        </authorList>
    </citation>
    <scope>NUCLEOTIDE SEQUENCE</scope>
    <source>
        <strain evidence="3">UTEX B ZZ1240</strain>
    </source>
</reference>
<feature type="compositionally biased region" description="Low complexity" evidence="2">
    <location>
        <begin position="362"/>
        <end position="374"/>
    </location>
</feature>
<dbReference type="Proteomes" id="UP000664859">
    <property type="component" value="Unassembled WGS sequence"/>
</dbReference>
<keyword evidence="4" id="KW-1185">Reference proteome</keyword>
<evidence type="ECO:0000256" key="2">
    <source>
        <dbReference type="SAM" id="MobiDB-lite"/>
    </source>
</evidence>
<feature type="region of interest" description="Disordered" evidence="2">
    <location>
        <begin position="352"/>
        <end position="385"/>
    </location>
</feature>
<feature type="compositionally biased region" description="Basic and acidic residues" evidence="2">
    <location>
        <begin position="352"/>
        <end position="361"/>
    </location>
</feature>
<accession>A0A835YNG1</accession>
<protein>
    <submittedName>
        <fullName evidence="3">Uncharacterized protein</fullName>
    </submittedName>
</protein>
<evidence type="ECO:0000313" key="4">
    <source>
        <dbReference type="Proteomes" id="UP000664859"/>
    </source>
</evidence>
<organism evidence="3 4">
    <name type="scientific">Tribonema minus</name>
    <dbReference type="NCBI Taxonomy" id="303371"/>
    <lineage>
        <taxon>Eukaryota</taxon>
        <taxon>Sar</taxon>
        <taxon>Stramenopiles</taxon>
        <taxon>Ochrophyta</taxon>
        <taxon>PX clade</taxon>
        <taxon>Xanthophyceae</taxon>
        <taxon>Tribonematales</taxon>
        <taxon>Tribonemataceae</taxon>
        <taxon>Tribonema</taxon>
    </lineage>
</organism>
<feature type="compositionally biased region" description="Basic and acidic residues" evidence="2">
    <location>
        <begin position="672"/>
        <end position="683"/>
    </location>
</feature>
<gene>
    <name evidence="3" type="ORF">JKP88DRAFT_328851</name>
</gene>
<feature type="compositionally biased region" description="Basic and acidic residues" evidence="2">
    <location>
        <begin position="375"/>
        <end position="385"/>
    </location>
</feature>
<comment type="caution">
    <text evidence="3">The sequence shown here is derived from an EMBL/GenBank/DDBJ whole genome shotgun (WGS) entry which is preliminary data.</text>
</comment>
<sequence>MGSGDGSRYDQMLNTVTGLQGDLQRALGVCQSLREENETLKVNYDTIKGELLRTRDKYSAQRKQLLEAVEAKIEGDRTTEAVVHKWRVQLEARTKELESLRSQLVPQDLDMLRMQMQEEIEGPHKRRLAAVEAEAEKHRRVQRQLQMFFNVRRDLERCRAEYEQSTIDHTREAETVAAQHKSEVAALRMRLAELEATAADAQRSSQETVLRRRLQEMSAADAHLRQELSAVRADKEKLEVERHRLVLAHQGEVAAARAAAAALDAEKAALARRCEELVETAQAARAAAHEAQTGLAAAVEEVARLRGAVAAKERAANEARADAAAAAERAAAATAAERADLSAQLDAARKRASAAERRAKEAGQAGAERAAAAAAREERARKEAASEMASLQAAMARLEEELEKAVAAARGGDAARAEAVGRLQRSADAVKSEAARLLREKQALLQRVTLSQTSLEKAKMENATVKQQLDEERRKHELTQIRLKDVQAAAAAAEAEAEHLTTAVHRGEDEMAAAAAEAERLRDAHVSALRSLRAQTAKDAAAAAARAEAAASTLRKAIKQARRRAHKYKALALDAQGKITAARRQLALQAVAAAHQNHGGSGGADIGELSRALARAHLAGGGFNLNWGLDRGYGGGGEGEGGREGGVNPSARFDDREGGRAPGSGPGGEETAQGRRERAGHSE</sequence>
<evidence type="ECO:0000256" key="1">
    <source>
        <dbReference type="SAM" id="Coils"/>
    </source>
</evidence>
<feature type="coiled-coil region" evidence="1">
    <location>
        <begin position="23"/>
        <end position="50"/>
    </location>
</feature>
<dbReference type="AlphaFoldDB" id="A0A835YNG1"/>
<name>A0A835YNG1_9STRA</name>